<organism evidence="2 3">
    <name type="scientific">Polarella glacialis</name>
    <name type="common">Dinoflagellate</name>
    <dbReference type="NCBI Taxonomy" id="89957"/>
    <lineage>
        <taxon>Eukaryota</taxon>
        <taxon>Sar</taxon>
        <taxon>Alveolata</taxon>
        <taxon>Dinophyceae</taxon>
        <taxon>Suessiales</taxon>
        <taxon>Suessiaceae</taxon>
        <taxon>Polarella</taxon>
    </lineage>
</organism>
<reference evidence="2" key="1">
    <citation type="submission" date="2021-02" db="EMBL/GenBank/DDBJ databases">
        <authorList>
            <person name="Dougan E. K."/>
            <person name="Rhodes N."/>
            <person name="Thang M."/>
            <person name="Chan C."/>
        </authorList>
    </citation>
    <scope>NUCLEOTIDE SEQUENCE</scope>
</reference>
<name>A0A813HT57_POLGL</name>
<dbReference type="Proteomes" id="UP000654075">
    <property type="component" value="Unassembled WGS sequence"/>
</dbReference>
<evidence type="ECO:0000313" key="3">
    <source>
        <dbReference type="Proteomes" id="UP000654075"/>
    </source>
</evidence>
<dbReference type="EMBL" id="CAJNNV010032739">
    <property type="protein sequence ID" value="CAE8640914.1"/>
    <property type="molecule type" value="Genomic_DNA"/>
</dbReference>
<keyword evidence="3" id="KW-1185">Reference proteome</keyword>
<comment type="caution">
    <text evidence="2">The sequence shown here is derived from an EMBL/GenBank/DDBJ whole genome shotgun (WGS) entry which is preliminary data.</text>
</comment>
<dbReference type="AlphaFoldDB" id="A0A813HT57"/>
<proteinExistence type="predicted"/>
<evidence type="ECO:0000313" key="2">
    <source>
        <dbReference type="EMBL" id="CAE8640914.1"/>
    </source>
</evidence>
<feature type="region of interest" description="Disordered" evidence="1">
    <location>
        <begin position="163"/>
        <end position="189"/>
    </location>
</feature>
<gene>
    <name evidence="2" type="ORF">PGLA1383_LOCUS55642</name>
</gene>
<sequence>MNLKSLRSRHYVTIMCMYEQLPETGHRIHPYCRLGSDKQPTFPVACPTTELLCNEVRPGCCSGAQLSHSPESFFPKCPILILGMLKDSNRLGGRLGNDGLELLRLIQAQLCQQQQGRTCWQLPRPLEQPNLVPFIHLQLFLQLTYDLPHGLVGLDIQHQLPTTSQKNERAGIQNTTTTRSQPKHQIFEP</sequence>
<protein>
    <submittedName>
        <fullName evidence="2">Uncharacterized protein</fullName>
    </submittedName>
</protein>
<evidence type="ECO:0000256" key="1">
    <source>
        <dbReference type="SAM" id="MobiDB-lite"/>
    </source>
</evidence>
<accession>A0A813HT57</accession>